<dbReference type="InterPro" id="IPR036388">
    <property type="entry name" value="WH-like_DNA-bd_sf"/>
</dbReference>
<evidence type="ECO:0000256" key="3">
    <source>
        <dbReference type="SAM" id="Coils"/>
    </source>
</evidence>
<dbReference type="SUPFAM" id="SSF52540">
    <property type="entry name" value="P-loop containing nucleoside triphosphate hydrolases"/>
    <property type="match status" value="1"/>
</dbReference>
<dbReference type="GO" id="GO:0005737">
    <property type="term" value="C:cytoplasm"/>
    <property type="evidence" value="ECO:0007669"/>
    <property type="project" value="TreeGrafter"/>
</dbReference>
<dbReference type="GO" id="GO:0006355">
    <property type="term" value="P:regulation of DNA-templated transcription"/>
    <property type="evidence" value="ECO:0007669"/>
    <property type="project" value="InterPro"/>
</dbReference>
<keyword evidence="3" id="KW-0175">Coiled coil</keyword>
<dbReference type="GO" id="GO:0005524">
    <property type="term" value="F:ATP binding"/>
    <property type="evidence" value="ECO:0007669"/>
    <property type="project" value="UniProtKB-KW"/>
</dbReference>
<accession>A0A841B9Q8</accession>
<evidence type="ECO:0000256" key="2">
    <source>
        <dbReference type="ARBA" id="ARBA00022840"/>
    </source>
</evidence>
<dbReference type="Gene3D" id="1.10.10.10">
    <property type="entry name" value="Winged helix-like DNA-binding domain superfamily/Winged helix DNA-binding domain"/>
    <property type="match status" value="1"/>
</dbReference>
<sequence length="955" mass="102125">MDGETARGRSIPMVGRTADLATLIDVVTRPPAVVFVEGEAGAGKTTLIGALATAVRGRNLWMAVGTCQPLDEPFPYGPLLDCFGRAGERVAGPDPVTGVLRGHLPELADLLPPAPPPLDLPEAERHRMFRAVCALVRSLGPAVLVVEDVHWADDDTRQVLRFLLADPPPGLSLVMTYRREELAGDAPLGPVVHPPPEVLTTHLGLRPFEDPEVRALIEAVTGGVVSESFATAVRHETGGIPFLVAETGRVLRDRLVDTRSEGVAAARLLAAVEVPVLVKESVLERLHRLIEPERAVAEAAAVLDDAAPVEILAALAGFPGAHPVVSLVRAGVLSEDPPNRYGLRHGLARRAVYAALPGPRRRELHATAVRVLADVAGWPAARLARHCAEAGMPEEWLRYSESAADAAAGAKDMPTAVDLLSQVVSDSDVPAEDVNRLAAKLCGYALAGLPDADVIRRVEALLSDPRLAADVRGEVRLWFGTLLVRESMLDRGRAEITHAIELLGDQPERVASGMALLSVPYLDIATAADHRAWRLRVEDLLARLPRRPARTAVLATVLGGQLIVGDPVIWDRITLLPALDDIDDPAEVRHLARAYANLADACSWTGRDGQGRTFLYTGLAMASRTGADYVVATAEATAARLDWLAGEWSGLAERVQTLIHAYSHLPLIANELNLVIGWLAAARGDWLTAEHGFHAALDIHPTAVIPVAVAAAGGMAAMLLSRDDTAARAHAEHGLALLRAKGSWAWTAEIVPQAVACYLADGATGAARQLVAEAEGELDGIDAPSARMALTVCRAQVAAATGDHDAAERQYRDAQQRYQELGQRYRAAQCADRAARIAGADPAVFRDLAAAFDALGATVDAARCRHHIRSTGTVIPSVRGRRSYGTQLSPREHDVARLLANGHTNREIAQALFISRRTVEDHVANVLRKLDASSRRDVRLRGERGHPAPPSSSQL</sequence>
<organism evidence="5 6">
    <name type="scientific">Amycolatopsis umgeniensis</name>
    <dbReference type="NCBI Taxonomy" id="336628"/>
    <lineage>
        <taxon>Bacteria</taxon>
        <taxon>Bacillati</taxon>
        <taxon>Actinomycetota</taxon>
        <taxon>Actinomycetes</taxon>
        <taxon>Pseudonocardiales</taxon>
        <taxon>Pseudonocardiaceae</taxon>
        <taxon>Amycolatopsis</taxon>
    </lineage>
</organism>
<reference evidence="5 6" key="1">
    <citation type="submission" date="2020-08" db="EMBL/GenBank/DDBJ databases">
        <title>Sequencing the genomes of 1000 actinobacteria strains.</title>
        <authorList>
            <person name="Klenk H.-P."/>
        </authorList>
    </citation>
    <scope>NUCLEOTIDE SEQUENCE [LARGE SCALE GENOMIC DNA]</scope>
    <source>
        <strain evidence="5 6">DSM 45272</strain>
    </source>
</reference>
<keyword evidence="5" id="KW-0238">DNA-binding</keyword>
<dbReference type="Pfam" id="PF00196">
    <property type="entry name" value="GerE"/>
    <property type="match status" value="1"/>
</dbReference>
<dbReference type="CDD" id="cd06170">
    <property type="entry name" value="LuxR_C_like"/>
    <property type="match status" value="1"/>
</dbReference>
<feature type="coiled-coil region" evidence="3">
    <location>
        <begin position="797"/>
        <end position="831"/>
    </location>
</feature>
<keyword evidence="2" id="KW-0067">ATP-binding</keyword>
<evidence type="ECO:0000313" key="6">
    <source>
        <dbReference type="Proteomes" id="UP000580861"/>
    </source>
</evidence>
<dbReference type="GO" id="GO:0004016">
    <property type="term" value="F:adenylate cyclase activity"/>
    <property type="evidence" value="ECO:0007669"/>
    <property type="project" value="TreeGrafter"/>
</dbReference>
<dbReference type="PANTHER" id="PTHR16305:SF35">
    <property type="entry name" value="TRANSCRIPTIONAL ACTIVATOR DOMAIN"/>
    <property type="match status" value="1"/>
</dbReference>
<dbReference type="SMART" id="SM00421">
    <property type="entry name" value="HTH_LUXR"/>
    <property type="match status" value="1"/>
</dbReference>
<dbReference type="SUPFAM" id="SSF46894">
    <property type="entry name" value="C-terminal effector domain of the bipartite response regulators"/>
    <property type="match status" value="1"/>
</dbReference>
<dbReference type="InterPro" id="IPR000792">
    <property type="entry name" value="Tscrpt_reg_LuxR_C"/>
</dbReference>
<dbReference type="Pfam" id="PF13191">
    <property type="entry name" value="AAA_16"/>
    <property type="match status" value="1"/>
</dbReference>
<protein>
    <submittedName>
        <fullName evidence="5">DNA-binding CsgD family transcriptional regulator</fullName>
    </submittedName>
</protein>
<evidence type="ECO:0000313" key="5">
    <source>
        <dbReference type="EMBL" id="MBB5857619.1"/>
    </source>
</evidence>
<dbReference type="GO" id="GO:0003677">
    <property type="term" value="F:DNA binding"/>
    <property type="evidence" value="ECO:0007669"/>
    <property type="project" value="UniProtKB-KW"/>
</dbReference>
<dbReference type="PROSITE" id="PS50043">
    <property type="entry name" value="HTH_LUXR_2"/>
    <property type="match status" value="1"/>
</dbReference>
<keyword evidence="6" id="KW-1185">Reference proteome</keyword>
<dbReference type="InterPro" id="IPR016032">
    <property type="entry name" value="Sig_transdc_resp-reg_C-effctor"/>
</dbReference>
<dbReference type="EMBL" id="JACHMX010000001">
    <property type="protein sequence ID" value="MBB5857619.1"/>
    <property type="molecule type" value="Genomic_DNA"/>
</dbReference>
<evidence type="ECO:0000256" key="1">
    <source>
        <dbReference type="ARBA" id="ARBA00022741"/>
    </source>
</evidence>
<feature type="domain" description="HTH luxR-type" evidence="4">
    <location>
        <begin position="881"/>
        <end position="946"/>
    </location>
</feature>
<dbReference type="InterPro" id="IPR041664">
    <property type="entry name" value="AAA_16"/>
</dbReference>
<dbReference type="PRINTS" id="PR00038">
    <property type="entry name" value="HTHLUXR"/>
</dbReference>
<dbReference type="AlphaFoldDB" id="A0A841B9Q8"/>
<keyword evidence="1" id="KW-0547">Nucleotide-binding</keyword>
<dbReference type="PANTHER" id="PTHR16305">
    <property type="entry name" value="TESTICULAR SOLUBLE ADENYLYL CYCLASE"/>
    <property type="match status" value="1"/>
</dbReference>
<name>A0A841B9Q8_9PSEU</name>
<dbReference type="PROSITE" id="PS00622">
    <property type="entry name" value="HTH_LUXR_1"/>
    <property type="match status" value="1"/>
</dbReference>
<dbReference type="Proteomes" id="UP000580861">
    <property type="component" value="Unassembled WGS sequence"/>
</dbReference>
<comment type="caution">
    <text evidence="5">The sequence shown here is derived from an EMBL/GenBank/DDBJ whole genome shotgun (WGS) entry which is preliminary data.</text>
</comment>
<proteinExistence type="predicted"/>
<evidence type="ECO:0000259" key="4">
    <source>
        <dbReference type="PROSITE" id="PS50043"/>
    </source>
</evidence>
<dbReference type="InterPro" id="IPR027417">
    <property type="entry name" value="P-loop_NTPase"/>
</dbReference>
<gene>
    <name evidence="5" type="ORF">HDA45_007706</name>
</gene>
<dbReference type="RefSeq" id="WP_246480932.1">
    <property type="nucleotide sequence ID" value="NZ_JACHMX010000001.1"/>
</dbReference>